<protein>
    <submittedName>
        <fullName evidence="1">Uncharacterized protein</fullName>
    </submittedName>
</protein>
<dbReference type="OrthoDB" id="2955946at2759"/>
<organism evidence="1 2">
    <name type="scientific">Armillaria gallica</name>
    <name type="common">Bulbous honey fungus</name>
    <name type="synonym">Armillaria bulbosa</name>
    <dbReference type="NCBI Taxonomy" id="47427"/>
    <lineage>
        <taxon>Eukaryota</taxon>
        <taxon>Fungi</taxon>
        <taxon>Dikarya</taxon>
        <taxon>Basidiomycota</taxon>
        <taxon>Agaricomycotina</taxon>
        <taxon>Agaricomycetes</taxon>
        <taxon>Agaricomycetidae</taxon>
        <taxon>Agaricales</taxon>
        <taxon>Marasmiineae</taxon>
        <taxon>Physalacriaceae</taxon>
        <taxon>Armillaria</taxon>
    </lineage>
</organism>
<gene>
    <name evidence="1" type="ORF">ARMGADRAFT_1164752</name>
</gene>
<accession>A0A2H3E038</accession>
<sequence>MTLTTGYTTVDGLSLNSLNAERLNPHAIGFPSDDFTVIEDNSQLQSNPARAEIDERRRKPLSAVADELVKQMQDSSANWELSRILPPRPSADQDPSELQLTKAWRKLQEYSQLNILLLTAEAAATATAEVGGLGVIVAMLALLRVVVNKVGQHIGEDAICAFNTAPWRRASSHSPIVINNIVLVNQLTSPVIIKEYRCASLNSVNLLCSTSKFEVCVVILQELHHIQVLGNLCSYPSLVLHSLGCISTRL</sequence>
<name>A0A2H3E038_ARMGA</name>
<proteinExistence type="predicted"/>
<evidence type="ECO:0000313" key="1">
    <source>
        <dbReference type="EMBL" id="PBK93913.1"/>
    </source>
</evidence>
<dbReference type="InParanoid" id="A0A2H3E038"/>
<reference evidence="2" key="1">
    <citation type="journal article" date="2017" name="Nat. Ecol. Evol.">
        <title>Genome expansion and lineage-specific genetic innovations in the forest pathogenic fungi Armillaria.</title>
        <authorList>
            <person name="Sipos G."/>
            <person name="Prasanna A.N."/>
            <person name="Walter M.C."/>
            <person name="O'Connor E."/>
            <person name="Balint B."/>
            <person name="Krizsan K."/>
            <person name="Kiss B."/>
            <person name="Hess J."/>
            <person name="Varga T."/>
            <person name="Slot J."/>
            <person name="Riley R."/>
            <person name="Boka B."/>
            <person name="Rigling D."/>
            <person name="Barry K."/>
            <person name="Lee J."/>
            <person name="Mihaltcheva S."/>
            <person name="LaButti K."/>
            <person name="Lipzen A."/>
            <person name="Waldron R."/>
            <person name="Moloney N.M."/>
            <person name="Sperisen C."/>
            <person name="Kredics L."/>
            <person name="Vagvoelgyi C."/>
            <person name="Patrignani A."/>
            <person name="Fitzpatrick D."/>
            <person name="Nagy I."/>
            <person name="Doyle S."/>
            <person name="Anderson J.B."/>
            <person name="Grigoriev I.V."/>
            <person name="Gueldener U."/>
            <person name="Muensterkoetter M."/>
            <person name="Nagy L.G."/>
        </authorList>
    </citation>
    <scope>NUCLEOTIDE SEQUENCE [LARGE SCALE GENOMIC DNA]</scope>
    <source>
        <strain evidence="2">Ar21-2</strain>
    </source>
</reference>
<dbReference type="EMBL" id="KZ293655">
    <property type="protein sequence ID" value="PBK93913.1"/>
    <property type="molecule type" value="Genomic_DNA"/>
</dbReference>
<dbReference type="Proteomes" id="UP000217790">
    <property type="component" value="Unassembled WGS sequence"/>
</dbReference>
<evidence type="ECO:0000313" key="2">
    <source>
        <dbReference type="Proteomes" id="UP000217790"/>
    </source>
</evidence>
<dbReference type="AlphaFoldDB" id="A0A2H3E038"/>
<keyword evidence="2" id="KW-1185">Reference proteome</keyword>